<evidence type="ECO:0000313" key="1">
    <source>
        <dbReference type="EMBL" id="KAI92351.1"/>
    </source>
</evidence>
<dbReference type="AlphaFoldDB" id="A0AAI9X0M7"/>
<dbReference type="Proteomes" id="UP000004057">
    <property type="component" value="Unassembled WGS sequence"/>
</dbReference>
<dbReference type="SUPFAM" id="SSF56973">
    <property type="entry name" value="Aerolisin/ETX pore-forming domain"/>
    <property type="match status" value="1"/>
</dbReference>
<dbReference type="EMBL" id="AGBZ02000004">
    <property type="protein sequence ID" value="KAI92351.1"/>
    <property type="molecule type" value="Genomic_DNA"/>
</dbReference>
<dbReference type="Pfam" id="PF03318">
    <property type="entry name" value="ETX_MTX2"/>
    <property type="match status" value="1"/>
</dbReference>
<protein>
    <submittedName>
        <fullName evidence="1">Uncharacterized protein</fullName>
    </submittedName>
</protein>
<organism evidence="1 2">
    <name type="scientific">Spiroplasma melliferum KC3</name>
    <dbReference type="NCBI Taxonomy" id="570509"/>
    <lineage>
        <taxon>Bacteria</taxon>
        <taxon>Bacillati</taxon>
        <taxon>Mycoplasmatota</taxon>
        <taxon>Mollicutes</taxon>
        <taxon>Entomoplasmatales</taxon>
        <taxon>Spiroplasmataceae</taxon>
        <taxon>Spiroplasma</taxon>
    </lineage>
</organism>
<name>A0AAI9X0M7_SPIME</name>
<accession>A0AAI9X0M7</accession>
<dbReference type="CDD" id="cd20223">
    <property type="entry name" value="PFM_epsilon-toxin-like"/>
    <property type="match status" value="1"/>
</dbReference>
<sequence length="278" mass="30468">MKKLLLTAISSIFGGIMPVISAGISNNIIELKTKHLNNEQLIDFNALNQKVALDVLKQTFPDKTITGVTNVNVTDLNVFDVKGTVTGTTSTEQSQAIYMGEDVLDNSYGDTDQMLKTSSYQKDVINQITHTVVHGITVDAKATVDIFNINLEYNFSNTKTETQSTTITVNSPIQTIAVPAHKKFLVKTYLGQNDVKVNLDLNAILAGTIYGNYTISNSNEIYDFHLPLALAYQQYSLNNQLPDGISVDIVNQLVSFHGLAVAENVSESNIYSVAIEEI</sequence>
<comment type="caution">
    <text evidence="1">The sequence shown here is derived from an EMBL/GenBank/DDBJ whole genome shotgun (WGS) entry which is preliminary data.</text>
</comment>
<dbReference type="Gene3D" id="2.170.15.10">
    <property type="entry name" value="Proaerolysin, chain A, domain 3"/>
    <property type="match status" value="1"/>
</dbReference>
<evidence type="ECO:0000313" key="2">
    <source>
        <dbReference type="Proteomes" id="UP000004057"/>
    </source>
</evidence>
<dbReference type="InterPro" id="IPR004991">
    <property type="entry name" value="Aerolysin-like"/>
</dbReference>
<reference evidence="1 2" key="1">
    <citation type="journal article" date="2012" name="J. Proteome Res.">
        <title>Application of Spiroplasma melliferum proteogenomic profiling for the discovery of virulence factors and pathogenicity mechanisms in host-associated spiroplasmas.</title>
        <authorList>
            <person name="Alexeev D."/>
            <person name="Kostrjukova E."/>
            <person name="Aliper A."/>
            <person name="Popenko A."/>
            <person name="Bazaleev N."/>
            <person name="Tyakht A."/>
            <person name="Selezneva O."/>
            <person name="Akopian T."/>
            <person name="Prichodko E."/>
            <person name="Kondratov I."/>
            <person name="Chukin M."/>
            <person name="Demina I."/>
            <person name="Galyamina M."/>
            <person name="Kamashev D."/>
            <person name="Vanyushkina A."/>
            <person name="Ladygina V."/>
            <person name="Levitskii S."/>
            <person name="Lazarev V."/>
            <person name="Govorun V."/>
        </authorList>
    </citation>
    <scope>NUCLEOTIDE SEQUENCE [LARGE SCALE GENOMIC DNA]</scope>
    <source>
        <strain evidence="1 2">KC3</strain>
    </source>
</reference>
<dbReference type="RefSeq" id="WP_004028746.1">
    <property type="nucleotide sequence ID" value="NZ_AGBZ02000004.1"/>
</dbReference>
<gene>
    <name evidence="1" type="ORF">SPM_006490</name>
</gene>
<proteinExistence type="predicted"/>